<evidence type="ECO:0000256" key="4">
    <source>
        <dbReference type="SAM" id="SignalP"/>
    </source>
</evidence>
<dbReference type="InterPro" id="IPR009742">
    <property type="entry name" value="Curlin_rpt"/>
</dbReference>
<dbReference type="AlphaFoldDB" id="A0A1M5VQS6"/>
<proteinExistence type="inferred from homology"/>
<organism evidence="5 6">
    <name type="scientific">Ferrimonas marina</name>
    <dbReference type="NCBI Taxonomy" id="299255"/>
    <lineage>
        <taxon>Bacteria</taxon>
        <taxon>Pseudomonadati</taxon>
        <taxon>Pseudomonadota</taxon>
        <taxon>Gammaproteobacteria</taxon>
        <taxon>Alteromonadales</taxon>
        <taxon>Ferrimonadaceae</taxon>
        <taxon>Ferrimonas</taxon>
    </lineage>
</organism>
<feature type="region of interest" description="Disordered" evidence="3">
    <location>
        <begin position="312"/>
        <end position="352"/>
    </location>
</feature>
<feature type="compositionally biased region" description="Polar residues" evidence="3">
    <location>
        <begin position="314"/>
        <end position="351"/>
    </location>
</feature>
<dbReference type="OrthoDB" id="6080179at2"/>
<evidence type="ECO:0000313" key="6">
    <source>
        <dbReference type="Proteomes" id="UP000184268"/>
    </source>
</evidence>
<dbReference type="Proteomes" id="UP000184268">
    <property type="component" value="Unassembled WGS sequence"/>
</dbReference>
<dbReference type="Pfam" id="PF07012">
    <property type="entry name" value="Curlin_rpt"/>
    <property type="match status" value="1"/>
</dbReference>
<comment type="similarity">
    <text evidence="1">Belongs to the CsgA/CsgB family.</text>
</comment>
<name>A0A1M5VQS6_9GAMM</name>
<dbReference type="GO" id="GO:0009289">
    <property type="term" value="C:pilus"/>
    <property type="evidence" value="ECO:0007669"/>
    <property type="project" value="InterPro"/>
</dbReference>
<dbReference type="STRING" id="299255.SAMN02745129_2913"/>
<accession>A0A1M5VQS6</accession>
<dbReference type="RefSeq" id="WP_067657005.1">
    <property type="nucleotide sequence ID" value="NZ_FQXG01000004.1"/>
</dbReference>
<gene>
    <name evidence="5" type="ORF">SAMN02745129_2913</name>
</gene>
<protein>
    <submittedName>
        <fullName evidence="5">Curlin associated repeat-containing protein</fullName>
    </submittedName>
</protein>
<reference evidence="5 6" key="1">
    <citation type="submission" date="2016-11" db="EMBL/GenBank/DDBJ databases">
        <authorList>
            <person name="Jaros S."/>
            <person name="Januszkiewicz K."/>
            <person name="Wedrychowicz H."/>
        </authorList>
    </citation>
    <scope>NUCLEOTIDE SEQUENCE [LARGE SCALE GENOMIC DNA]</scope>
    <source>
        <strain evidence="5 6">DSM 16917</strain>
    </source>
</reference>
<evidence type="ECO:0000256" key="3">
    <source>
        <dbReference type="SAM" id="MobiDB-lite"/>
    </source>
</evidence>
<sequence length="387" mass="42242">MKNSIRITLVAAALASVGFGVQAADSLDIKQVGDKNSVEYRSWGDNDAKMRQEGDNNVIEAGDVKRGENTIDYRQIGDKNKILVGDLDYNSATSTRAGIYKMEQKGDNNRVELNYNEDRDLGPGYEMNFRQDSGNRGDGHTIIAEFHGVYEKADIVQKGNERGGKGNSVNIDSNHGGRNMYNVYQDGEGNSFQYTAMESDANMVDVDQYGERNMASVDLYADNNMIKMRQDGERNNVALSVHVGADGWAEPQAVDFSSRQDGERNSINATFDGNTMGSKADLRQSGDLNVIELVSGATELMAKVQQMGDRNSVDFATQSGPSTGNSIDFYQNGDRNSITGEQKSGGNSMTLRQEGDMNSIHARQTSFGNTANFSQVGNGNSINVAQF</sequence>
<dbReference type="GO" id="GO:0007155">
    <property type="term" value="P:cell adhesion"/>
    <property type="evidence" value="ECO:0007669"/>
    <property type="project" value="InterPro"/>
</dbReference>
<keyword evidence="6" id="KW-1185">Reference proteome</keyword>
<evidence type="ECO:0000256" key="2">
    <source>
        <dbReference type="ARBA" id="ARBA00022729"/>
    </source>
</evidence>
<dbReference type="EMBL" id="FQXG01000004">
    <property type="protein sequence ID" value="SHH77344.1"/>
    <property type="molecule type" value="Genomic_DNA"/>
</dbReference>
<feature type="chain" id="PRO_5009914487" evidence="4">
    <location>
        <begin position="24"/>
        <end position="387"/>
    </location>
</feature>
<evidence type="ECO:0000256" key="1">
    <source>
        <dbReference type="ARBA" id="ARBA00009766"/>
    </source>
</evidence>
<keyword evidence="2 4" id="KW-0732">Signal</keyword>
<feature type="signal peptide" evidence="4">
    <location>
        <begin position="1"/>
        <end position="23"/>
    </location>
</feature>
<evidence type="ECO:0000313" key="5">
    <source>
        <dbReference type="EMBL" id="SHH77344.1"/>
    </source>
</evidence>